<organismHost>
    <name type="scientific">Homo sapiens</name>
    <name type="common">Human</name>
    <dbReference type="NCBI Taxonomy" id="9606"/>
</organismHost>
<evidence type="ECO:0000313" key="1">
    <source>
        <dbReference type="EMBL" id="AAC40747.1"/>
    </source>
</evidence>
<evidence type="ECO:0000313" key="2">
    <source>
        <dbReference type="Proteomes" id="UP000098510"/>
    </source>
</evidence>
<dbReference type="Pfam" id="PF03117">
    <property type="entry name" value="Herpes_UL49_1"/>
    <property type="match status" value="1"/>
</dbReference>
<dbReference type="DNASU" id="3289491"/>
<accession>Q77Y75</accession>
<reference evidence="1 2" key="1">
    <citation type="journal article" date="1998" name="Virology">
        <title>The DNA sequence of the RK strain of human herpesvirus 7.</title>
        <authorList>
            <person name="Megaw A.G."/>
            <person name="Rapaport D."/>
            <person name="Avidor B."/>
            <person name="Frenkel N."/>
            <person name="Davison A.J."/>
        </authorList>
    </citation>
    <scope>NUCLEOTIDE SEQUENCE [LARGE SCALE GENOMIC DNA]</scope>
    <source>
        <strain evidence="1 2">RK</strain>
    </source>
</reference>
<name>Q77Y75_HHV7R</name>
<dbReference type="Proteomes" id="UP000098510">
    <property type="component" value="Segment"/>
</dbReference>
<dbReference type="GO" id="GO:0016032">
    <property type="term" value="P:viral process"/>
    <property type="evidence" value="ECO:0007669"/>
    <property type="project" value="InterPro"/>
</dbReference>
<dbReference type="OrthoDB" id="2844at10239"/>
<dbReference type="GeneID" id="3289491"/>
<gene>
    <name evidence="1" type="primary">U33</name>
</gene>
<proteinExistence type="predicted"/>
<dbReference type="RefSeq" id="YP_073773.1">
    <property type="nucleotide sequence ID" value="NC_001716.2"/>
</dbReference>
<keyword evidence="2" id="KW-1185">Reference proteome</keyword>
<dbReference type="GO" id="GO:0019033">
    <property type="term" value="C:viral tegument"/>
    <property type="evidence" value="ECO:0007669"/>
    <property type="project" value="InterPro"/>
</dbReference>
<dbReference type="InterPro" id="IPR004339">
    <property type="entry name" value="UL49"/>
</dbReference>
<protein>
    <submittedName>
        <fullName evidence="1">U33</fullName>
    </submittedName>
</protein>
<dbReference type="EMBL" id="AF037218">
    <property type="protein sequence ID" value="AAC40747.1"/>
    <property type="molecule type" value="Genomic_DNA"/>
</dbReference>
<sequence>MSSLRNLLCRLISPLCKHGSYSHLQLFLIGDVSKSENCVLSMFVTNKKFLSKDLTDNFYRKFLKVWLKCDLDSRNQIKAIFNKMMMTKNFFLLLAYLYFLYRQCKVLKILALYKIQRLTWKQIVERFKQYPIHKLNQLLEIPSFVSFNDLYYYLFQQQLMLPISTHCNIPCMKLFCLRNFEQCNDITLRYAHRASNLTYQDIFHGCSLTVPCGNFIFAMAMAMIENYCYSFDRFLIPLENNNLVPIVLNKQEKHQLPKILTFALTTVLKRSLTSSIISLPVLCFCKTKCLRYAKIDSYLTVICSKCGHCLNSGKERLKGKQTFSLSSMFYYRDRQEKNIIYSMHTDLLYCSLCGGQRLTLEKVYELYEYSVSGIQVKSVSWKAIIGTNSACTILNDSVKFDAIVACSCRTCYSMIHLQNLTINKLLKLISHSTEFQCQDCQNIYRETCLDLEDCGEICTGCKISQLAKCTQHGCDTW</sequence>
<dbReference type="KEGG" id="vg:3289491"/>
<organism evidence="1 2">
    <name type="scientific">Human herpesvirus 7 (strain RK)</name>
    <name type="common">HHV-7</name>
    <name type="synonym">Human T lymphotropic virus</name>
    <dbReference type="NCBI Taxonomy" id="262398"/>
    <lineage>
        <taxon>Viruses</taxon>
        <taxon>Duplodnaviria</taxon>
        <taxon>Heunggongvirae</taxon>
        <taxon>Peploviricota</taxon>
        <taxon>Herviviricetes</taxon>
        <taxon>Herpesvirales</taxon>
        <taxon>Orthoherpesviridae</taxon>
        <taxon>Betaherpesvirinae</taxon>
        <taxon>Roseolovirus</taxon>
        <taxon>Roseolovirus humanbeta7</taxon>
        <taxon>Human betaherpesvirus 7</taxon>
    </lineage>
</organism>